<keyword evidence="3" id="KW-1185">Reference proteome</keyword>
<reference evidence="3" key="1">
    <citation type="journal article" date="2019" name="Int. J. Syst. Evol. Microbiol.">
        <title>The Global Catalogue of Microorganisms (GCM) 10K type strain sequencing project: providing services to taxonomists for standard genome sequencing and annotation.</title>
        <authorList>
            <consortium name="The Broad Institute Genomics Platform"/>
            <consortium name="The Broad Institute Genome Sequencing Center for Infectious Disease"/>
            <person name="Wu L."/>
            <person name="Ma J."/>
        </authorList>
    </citation>
    <scope>NUCLEOTIDE SEQUENCE [LARGE SCALE GENOMIC DNA]</scope>
    <source>
        <strain evidence="3">TISTR 2241</strain>
    </source>
</reference>
<keyword evidence="1" id="KW-1133">Transmembrane helix</keyword>
<accession>A0ABW5PNC7</accession>
<dbReference type="RefSeq" id="WP_141189679.1">
    <property type="nucleotide sequence ID" value="NZ_JBHUMR010000007.1"/>
</dbReference>
<dbReference type="Proteomes" id="UP001597458">
    <property type="component" value="Unassembled WGS sequence"/>
</dbReference>
<name>A0ABW5PNC7_9BACI</name>
<evidence type="ECO:0000313" key="2">
    <source>
        <dbReference type="EMBL" id="MFD2616237.1"/>
    </source>
</evidence>
<dbReference type="InterPro" id="IPR032820">
    <property type="entry name" value="ATPase_put"/>
</dbReference>
<keyword evidence="1" id="KW-0472">Membrane</keyword>
<dbReference type="Pfam" id="PF09527">
    <property type="entry name" value="ATPase_gene1"/>
    <property type="match status" value="1"/>
</dbReference>
<proteinExistence type="predicted"/>
<feature type="transmembrane region" description="Helical" evidence="1">
    <location>
        <begin position="45"/>
        <end position="67"/>
    </location>
</feature>
<feature type="transmembrane region" description="Helical" evidence="1">
    <location>
        <begin position="12"/>
        <end position="33"/>
    </location>
</feature>
<gene>
    <name evidence="2" type="ORF">ACFSTF_02780</name>
</gene>
<comment type="caution">
    <text evidence="2">The sequence shown here is derived from an EMBL/GenBank/DDBJ whole genome shotgun (WGS) entry which is preliminary data.</text>
</comment>
<evidence type="ECO:0000313" key="3">
    <source>
        <dbReference type="Proteomes" id="UP001597458"/>
    </source>
</evidence>
<dbReference type="EMBL" id="JBHUMR010000007">
    <property type="protein sequence ID" value="MFD2616237.1"/>
    <property type="molecule type" value="Genomic_DNA"/>
</dbReference>
<keyword evidence="1" id="KW-0812">Transmembrane</keyword>
<sequence length="72" mass="7891">MKQKQTDPWRMVGVVSTIGFEIFAFILSGAWLGKRLDAHFSTNHIWLAVGLLGGLLLGLVSAVFSLISMTKD</sequence>
<protein>
    <submittedName>
        <fullName evidence="2">AtpZ/AtpI family protein</fullName>
    </submittedName>
</protein>
<evidence type="ECO:0000256" key="1">
    <source>
        <dbReference type="SAM" id="Phobius"/>
    </source>
</evidence>
<organism evidence="2 3">
    <name type="scientific">Terrilactibacillus laevilacticus</name>
    <dbReference type="NCBI Taxonomy" id="1380157"/>
    <lineage>
        <taxon>Bacteria</taxon>
        <taxon>Bacillati</taxon>
        <taxon>Bacillota</taxon>
        <taxon>Bacilli</taxon>
        <taxon>Bacillales</taxon>
        <taxon>Bacillaceae</taxon>
        <taxon>Terrilactibacillus</taxon>
    </lineage>
</organism>